<dbReference type="OrthoDB" id="10659842at2759"/>
<organism evidence="2 3">
    <name type="scientific">Elysia chlorotica</name>
    <name type="common">Eastern emerald elysia</name>
    <name type="synonym">Sea slug</name>
    <dbReference type="NCBI Taxonomy" id="188477"/>
    <lineage>
        <taxon>Eukaryota</taxon>
        <taxon>Metazoa</taxon>
        <taxon>Spiralia</taxon>
        <taxon>Lophotrochozoa</taxon>
        <taxon>Mollusca</taxon>
        <taxon>Gastropoda</taxon>
        <taxon>Heterobranchia</taxon>
        <taxon>Euthyneura</taxon>
        <taxon>Panpulmonata</taxon>
        <taxon>Sacoglossa</taxon>
        <taxon>Placobranchoidea</taxon>
        <taxon>Plakobranchidae</taxon>
        <taxon>Elysia</taxon>
    </lineage>
</organism>
<feature type="compositionally biased region" description="Polar residues" evidence="1">
    <location>
        <begin position="51"/>
        <end position="62"/>
    </location>
</feature>
<comment type="caution">
    <text evidence="2">The sequence shown here is derived from an EMBL/GenBank/DDBJ whole genome shotgun (WGS) entry which is preliminary data.</text>
</comment>
<accession>A0A3S0ZNX7</accession>
<evidence type="ECO:0000256" key="1">
    <source>
        <dbReference type="SAM" id="MobiDB-lite"/>
    </source>
</evidence>
<feature type="non-terminal residue" evidence="2">
    <location>
        <position position="1"/>
    </location>
</feature>
<evidence type="ECO:0000313" key="3">
    <source>
        <dbReference type="Proteomes" id="UP000271974"/>
    </source>
</evidence>
<reference evidence="2 3" key="1">
    <citation type="submission" date="2019-01" db="EMBL/GenBank/DDBJ databases">
        <title>A draft genome assembly of the solar-powered sea slug Elysia chlorotica.</title>
        <authorList>
            <person name="Cai H."/>
            <person name="Li Q."/>
            <person name="Fang X."/>
            <person name="Li J."/>
            <person name="Curtis N.E."/>
            <person name="Altenburger A."/>
            <person name="Shibata T."/>
            <person name="Feng M."/>
            <person name="Maeda T."/>
            <person name="Schwartz J.A."/>
            <person name="Shigenobu S."/>
            <person name="Lundholm N."/>
            <person name="Nishiyama T."/>
            <person name="Yang H."/>
            <person name="Hasebe M."/>
            <person name="Li S."/>
            <person name="Pierce S.K."/>
            <person name="Wang J."/>
        </authorList>
    </citation>
    <scope>NUCLEOTIDE SEQUENCE [LARGE SCALE GENOMIC DNA]</scope>
    <source>
        <strain evidence="2">EC2010</strain>
        <tissue evidence="2">Whole organism of an adult</tissue>
    </source>
</reference>
<dbReference type="Proteomes" id="UP000271974">
    <property type="component" value="Unassembled WGS sequence"/>
</dbReference>
<feature type="region of interest" description="Disordered" evidence="1">
    <location>
        <begin position="45"/>
        <end position="75"/>
    </location>
</feature>
<name>A0A3S0ZNX7_ELYCH</name>
<keyword evidence="3" id="KW-1185">Reference proteome</keyword>
<dbReference type="AlphaFoldDB" id="A0A3S0ZNX7"/>
<feature type="region of interest" description="Disordered" evidence="1">
    <location>
        <begin position="157"/>
        <end position="206"/>
    </location>
</feature>
<sequence>AVACEGRDAPGLAPVARRAGSPVCISRSAQTYFSNDIHNLTLKEKPHHLYSRNQGSNTQRVTGEQDHDSDSGYNSPLQAKKLVSCGTQIFTTAPSPSSDDDRDRTLKNLSLDLTKPDVGGTEMSKGRTKTDVIGTEMSKGRTKADVIGTEMSKGGTKADVIGTEMSKGRTKADVIGTEMSKGRTKADVIGTEMPKGRTKADVIGTE</sequence>
<gene>
    <name evidence="2" type="ORF">EGW08_020405</name>
</gene>
<proteinExistence type="predicted"/>
<evidence type="ECO:0000313" key="2">
    <source>
        <dbReference type="EMBL" id="RUS71842.1"/>
    </source>
</evidence>
<dbReference type="EMBL" id="RQTK01001152">
    <property type="protein sequence ID" value="RUS71842.1"/>
    <property type="molecule type" value="Genomic_DNA"/>
</dbReference>
<protein>
    <submittedName>
        <fullName evidence="2">Uncharacterized protein</fullName>
    </submittedName>
</protein>
<feature type="non-terminal residue" evidence="2">
    <location>
        <position position="206"/>
    </location>
</feature>